<gene>
    <name evidence="4" type="ORF">D16iCDA_04075</name>
    <name evidence="3" type="ORF">SAMN05216381_2163</name>
</gene>
<feature type="chain" id="PRO_5017256754" evidence="2">
    <location>
        <begin position="24"/>
        <end position="96"/>
    </location>
</feature>
<evidence type="ECO:0000256" key="1">
    <source>
        <dbReference type="SAM" id="Coils"/>
    </source>
</evidence>
<dbReference type="OrthoDB" id="6895654at2"/>
<keyword evidence="1" id="KW-0175">Coiled coil</keyword>
<keyword evidence="2" id="KW-0732">Signal</keyword>
<evidence type="ECO:0000313" key="3">
    <source>
        <dbReference type="EMBL" id="SDF69741.1"/>
    </source>
</evidence>
<evidence type="ECO:0000313" key="4">
    <source>
        <dbReference type="EMBL" id="UUD64878.1"/>
    </source>
</evidence>
<dbReference type="EMBL" id="CP076114">
    <property type="protein sequence ID" value="UUD64878.1"/>
    <property type="molecule type" value="Genomic_DNA"/>
</dbReference>
<keyword evidence="6" id="KW-1185">Reference proteome</keyword>
<dbReference type="RefSeq" id="WP_083328670.1">
    <property type="nucleotide sequence ID" value="NZ_CP076114.1"/>
</dbReference>
<feature type="signal peptide" evidence="2">
    <location>
        <begin position="1"/>
        <end position="23"/>
    </location>
</feature>
<name>A0A1G7N709_9GAMM</name>
<dbReference type="Proteomes" id="UP000243378">
    <property type="component" value="Unassembled WGS sequence"/>
</dbReference>
<dbReference type="AlphaFoldDB" id="A0A1G7N709"/>
<protein>
    <submittedName>
        <fullName evidence="3">Uncharacterized protein</fullName>
    </submittedName>
</protein>
<reference evidence="4" key="2">
    <citation type="submission" date="2021-05" db="EMBL/GenBank/DDBJ databases">
        <title>Complete genome sequence of Pseudomonas seleniipraecipitans strain D1-6.</title>
        <authorList>
            <person name="Lafi F."/>
            <person name="Eida A."/>
            <person name="Alam I."/>
            <person name="Hert H."/>
            <person name="Saad M."/>
        </authorList>
    </citation>
    <scope>NUCLEOTIDE SEQUENCE</scope>
    <source>
        <strain evidence="4">D1-6</strain>
    </source>
</reference>
<accession>A0A1G7N709</accession>
<reference evidence="3 5" key="1">
    <citation type="submission" date="2016-10" db="EMBL/GenBank/DDBJ databases">
        <authorList>
            <person name="de Groot N.N."/>
        </authorList>
    </citation>
    <scope>NUCLEOTIDE SEQUENCE [LARGE SCALE GENOMIC DNA]</scope>
    <source>
        <strain evidence="3 5">LMG 25475</strain>
    </source>
</reference>
<proteinExistence type="predicted"/>
<dbReference type="EMBL" id="FNBM01000004">
    <property type="protein sequence ID" value="SDF69741.1"/>
    <property type="molecule type" value="Genomic_DNA"/>
</dbReference>
<feature type="coiled-coil region" evidence="1">
    <location>
        <begin position="26"/>
        <end position="94"/>
    </location>
</feature>
<evidence type="ECO:0000256" key="2">
    <source>
        <dbReference type="SAM" id="SignalP"/>
    </source>
</evidence>
<evidence type="ECO:0000313" key="6">
    <source>
        <dbReference type="Proteomes" id="UP000887421"/>
    </source>
</evidence>
<evidence type="ECO:0000313" key="5">
    <source>
        <dbReference type="Proteomes" id="UP000243378"/>
    </source>
</evidence>
<sequence>MIKQIAPLCGLALALYGMGQAQACTADEASAKAQELAAKVEEITQRDPERAALLRQELKEAQPQTEAQKLGTDCDAYDQRLRELEEIGAEVEEQVE</sequence>
<dbReference type="Proteomes" id="UP000887421">
    <property type="component" value="Chromosome"/>
</dbReference>
<organism evidence="3 5">
    <name type="scientific">Phytopseudomonas seleniipraecipitans</name>
    <dbReference type="NCBI Taxonomy" id="640205"/>
    <lineage>
        <taxon>Bacteria</taxon>
        <taxon>Pseudomonadati</taxon>
        <taxon>Pseudomonadota</taxon>
        <taxon>Gammaproteobacteria</taxon>
        <taxon>Pseudomonadales</taxon>
        <taxon>Pseudomonadaceae</taxon>
        <taxon>Phytopseudomonas</taxon>
    </lineage>
</organism>